<feature type="transmembrane region" description="Helical" evidence="5">
    <location>
        <begin position="505"/>
        <end position="524"/>
    </location>
</feature>
<name>A0A1R2AT03_9CILI</name>
<feature type="domain" description="Anoctamin transmembrane" evidence="6">
    <location>
        <begin position="264"/>
        <end position="697"/>
    </location>
</feature>
<feature type="transmembrane region" description="Helical" evidence="5">
    <location>
        <begin position="663"/>
        <end position="684"/>
    </location>
</feature>
<dbReference type="Proteomes" id="UP000187209">
    <property type="component" value="Unassembled WGS sequence"/>
</dbReference>
<proteinExistence type="predicted"/>
<sequence length="745" mass="87372">MVSLMAKLSKVSSISEEDNKRSLVYVLQFINIFEDKIKKEKPIPLIKARANLYRLYKSLENESEIYFIPKTVEKNLEWANKSLDIGEIKNAKISLADYYAGILSAVLYTIKHELGIDYELLMSRDFDEIFCKLYVTEYWLKNKAHDSDYPLKFRKKIKWNKKYQKASPYIPFSLHKKYSEKGKRIFNFYDECQKESEDGSFFTYNDKVRLLNDAIYSKLDLHVLKNFDIMIDAFPIHENASLNFLKKEWATLKAIHKKQPLDEIKNYYSENIAFYFSWLGVYAAFMGYCAVVGLIVFVIQCVSLVMDQNAIYTGAQVFFCLFLAIWASFFNQFWTQKEQESAWHWGTANMTKQVIQREKFEGKFQYDEVTGKMKVLKRESEKLYLKKALSFTIIGFLIIIVLAIVVAIFRLRVYMKSTNDLKDYGSIVPAIIYAIQISIFDVIYSKVSVWLNNLENHETTNDHNNNLAFKLFLFRFINSYCGLFYIAFIKMYLSTDQCTNNGCMWDLGLQLTIIFITNMILNIAELGLPWLMYKFRVQWEERRMKKLWPTIKRTELLPIEIQSKYEPYENPIEDYMEMALQFGFIALFGSSFPLLPILAFIEIILEIRVDAWKLCNITRRPDPVQCGTIGIWKNIIVFITYFGAITNSGIVVFTSGALSHFDFPIKIIIFFSIEHLFIFGKTVAGHLIPNSSKIVNQGIVWCKRIAQKKQFGRVMNNSQSYTLRDNLNYDFSIFLNYSDVMYHEQ</sequence>
<evidence type="ECO:0000313" key="7">
    <source>
        <dbReference type="EMBL" id="OMJ67651.1"/>
    </source>
</evidence>
<comment type="caution">
    <text evidence="7">The sequence shown here is derived from an EMBL/GenBank/DDBJ whole genome shotgun (WGS) entry which is preliminary data.</text>
</comment>
<evidence type="ECO:0000256" key="3">
    <source>
        <dbReference type="ARBA" id="ARBA00022989"/>
    </source>
</evidence>
<evidence type="ECO:0000259" key="6">
    <source>
        <dbReference type="Pfam" id="PF04547"/>
    </source>
</evidence>
<feature type="transmembrane region" description="Helical" evidence="5">
    <location>
        <begin position="388"/>
        <end position="409"/>
    </location>
</feature>
<feature type="transmembrane region" description="Helical" evidence="5">
    <location>
        <begin position="471"/>
        <end position="493"/>
    </location>
</feature>
<feature type="transmembrane region" description="Helical" evidence="5">
    <location>
        <begin position="582"/>
        <end position="605"/>
    </location>
</feature>
<dbReference type="OrthoDB" id="296386at2759"/>
<keyword evidence="4 5" id="KW-0472">Membrane</keyword>
<dbReference type="Pfam" id="PF04547">
    <property type="entry name" value="Anoctamin"/>
    <property type="match status" value="1"/>
</dbReference>
<dbReference type="AlphaFoldDB" id="A0A1R2AT03"/>
<keyword evidence="8" id="KW-1185">Reference proteome</keyword>
<reference evidence="7 8" key="1">
    <citation type="submission" date="2016-11" db="EMBL/GenBank/DDBJ databases">
        <title>The macronuclear genome of Stentor coeruleus: a giant cell with tiny introns.</title>
        <authorList>
            <person name="Slabodnick M."/>
            <person name="Ruby J.G."/>
            <person name="Reiff S.B."/>
            <person name="Swart E.C."/>
            <person name="Gosai S."/>
            <person name="Prabakaran S."/>
            <person name="Witkowska E."/>
            <person name="Larue G.E."/>
            <person name="Fisher S."/>
            <person name="Freeman R.M."/>
            <person name="Gunawardena J."/>
            <person name="Chu W."/>
            <person name="Stover N.A."/>
            <person name="Gregory B.D."/>
            <person name="Nowacki M."/>
            <person name="Derisi J."/>
            <person name="Roy S.W."/>
            <person name="Marshall W.F."/>
            <person name="Sood P."/>
        </authorList>
    </citation>
    <scope>NUCLEOTIDE SEQUENCE [LARGE SCALE GENOMIC DNA]</scope>
    <source>
        <strain evidence="7">WM001</strain>
    </source>
</reference>
<organism evidence="7 8">
    <name type="scientific">Stentor coeruleus</name>
    <dbReference type="NCBI Taxonomy" id="5963"/>
    <lineage>
        <taxon>Eukaryota</taxon>
        <taxon>Sar</taxon>
        <taxon>Alveolata</taxon>
        <taxon>Ciliophora</taxon>
        <taxon>Postciliodesmatophora</taxon>
        <taxon>Heterotrichea</taxon>
        <taxon>Heterotrichida</taxon>
        <taxon>Stentoridae</taxon>
        <taxon>Stentor</taxon>
    </lineage>
</organism>
<keyword evidence="3 5" id="KW-1133">Transmembrane helix</keyword>
<evidence type="ECO:0000256" key="4">
    <source>
        <dbReference type="ARBA" id="ARBA00023136"/>
    </source>
</evidence>
<dbReference type="GO" id="GO:0016020">
    <property type="term" value="C:membrane"/>
    <property type="evidence" value="ECO:0007669"/>
    <property type="project" value="UniProtKB-SubCell"/>
</dbReference>
<comment type="subcellular location">
    <subcellularLocation>
        <location evidence="1">Membrane</location>
        <topology evidence="1">Multi-pass membrane protein</topology>
    </subcellularLocation>
</comment>
<dbReference type="InterPro" id="IPR007632">
    <property type="entry name" value="Anoctamin"/>
</dbReference>
<keyword evidence="2 5" id="KW-0812">Transmembrane</keyword>
<feature type="transmembrane region" description="Helical" evidence="5">
    <location>
        <begin position="430"/>
        <end position="451"/>
    </location>
</feature>
<protein>
    <recommendedName>
        <fullName evidence="6">Anoctamin transmembrane domain-containing protein</fullName>
    </recommendedName>
</protein>
<dbReference type="EMBL" id="MPUH01001460">
    <property type="protein sequence ID" value="OMJ67651.1"/>
    <property type="molecule type" value="Genomic_DNA"/>
</dbReference>
<feature type="transmembrane region" description="Helical" evidence="5">
    <location>
        <begin position="635"/>
        <end position="657"/>
    </location>
</feature>
<dbReference type="PANTHER" id="PTHR12308:SF73">
    <property type="entry name" value="ANOCTAMIN"/>
    <property type="match status" value="1"/>
</dbReference>
<dbReference type="InterPro" id="IPR049452">
    <property type="entry name" value="Anoctamin_TM"/>
</dbReference>
<dbReference type="GO" id="GO:0005254">
    <property type="term" value="F:chloride channel activity"/>
    <property type="evidence" value="ECO:0007669"/>
    <property type="project" value="TreeGrafter"/>
</dbReference>
<feature type="transmembrane region" description="Helical" evidence="5">
    <location>
        <begin position="310"/>
        <end position="329"/>
    </location>
</feature>
<evidence type="ECO:0000256" key="2">
    <source>
        <dbReference type="ARBA" id="ARBA00022692"/>
    </source>
</evidence>
<gene>
    <name evidence="7" type="ORF">SteCoe_35128</name>
</gene>
<dbReference type="PANTHER" id="PTHR12308">
    <property type="entry name" value="ANOCTAMIN"/>
    <property type="match status" value="1"/>
</dbReference>
<evidence type="ECO:0000256" key="1">
    <source>
        <dbReference type="ARBA" id="ARBA00004141"/>
    </source>
</evidence>
<feature type="transmembrane region" description="Helical" evidence="5">
    <location>
        <begin position="275"/>
        <end position="298"/>
    </location>
</feature>
<evidence type="ECO:0000256" key="5">
    <source>
        <dbReference type="SAM" id="Phobius"/>
    </source>
</evidence>
<accession>A0A1R2AT03</accession>
<evidence type="ECO:0000313" key="8">
    <source>
        <dbReference type="Proteomes" id="UP000187209"/>
    </source>
</evidence>